<comment type="caution">
    <text evidence="2">The sequence shown here is derived from an EMBL/GenBank/DDBJ whole genome shotgun (WGS) entry which is preliminary data.</text>
</comment>
<protein>
    <recommendedName>
        <fullName evidence="4">SAM domain-containing protein</fullName>
    </recommendedName>
</protein>
<evidence type="ECO:0008006" key="4">
    <source>
        <dbReference type="Google" id="ProtNLM"/>
    </source>
</evidence>
<dbReference type="Proteomes" id="UP000023152">
    <property type="component" value="Unassembled WGS sequence"/>
</dbReference>
<sequence length="321" mass="36581">MYTYICKKKIFFFPPFPCGSFQKMFRPCMVAEDFPLQQFRSQHCAKKPLSLAEWVQSQGWGEKDSASILTALKNEGVQTCTNLLELTESDIKDIAKEGNLNILMRRKLIAAVFDFQDEHEEGDRSQTSAEGMTRQGNEKKRDRHNNEKHQRSITAPVQEGKTDVNDSDQKKKKKKEVKKVIANEMNKDSLSPIQSDGELGSSHHSATNIQQHSLQSPVHSAHPNPSPNSNLSLTLSSISNTGTSKKGSMGDHLNRKKVVIVKVEPRESEIYDQLIQTREFLEDAITTLEQKHSIQSQTDDDLRERKNFFLNTLRRAKKNIR</sequence>
<feature type="compositionally biased region" description="Basic and acidic residues" evidence="1">
    <location>
        <begin position="160"/>
        <end position="169"/>
    </location>
</feature>
<keyword evidence="3" id="KW-1185">Reference proteome</keyword>
<name>X6LYH4_RETFI</name>
<evidence type="ECO:0000256" key="1">
    <source>
        <dbReference type="SAM" id="MobiDB-lite"/>
    </source>
</evidence>
<gene>
    <name evidence="2" type="ORF">RFI_30431</name>
</gene>
<evidence type="ECO:0000313" key="2">
    <source>
        <dbReference type="EMBL" id="ETO06963.1"/>
    </source>
</evidence>
<feature type="region of interest" description="Disordered" evidence="1">
    <location>
        <begin position="119"/>
        <end position="229"/>
    </location>
</feature>
<evidence type="ECO:0000313" key="3">
    <source>
        <dbReference type="Proteomes" id="UP000023152"/>
    </source>
</evidence>
<accession>X6LYH4</accession>
<dbReference type="EMBL" id="ASPP01026653">
    <property type="protein sequence ID" value="ETO06963.1"/>
    <property type="molecule type" value="Genomic_DNA"/>
</dbReference>
<dbReference type="AlphaFoldDB" id="X6LYH4"/>
<feature type="compositionally biased region" description="Polar residues" evidence="1">
    <location>
        <begin position="202"/>
        <end position="218"/>
    </location>
</feature>
<proteinExistence type="predicted"/>
<feature type="compositionally biased region" description="Basic and acidic residues" evidence="1">
    <location>
        <begin position="178"/>
        <end position="187"/>
    </location>
</feature>
<organism evidence="2 3">
    <name type="scientific">Reticulomyxa filosa</name>
    <dbReference type="NCBI Taxonomy" id="46433"/>
    <lineage>
        <taxon>Eukaryota</taxon>
        <taxon>Sar</taxon>
        <taxon>Rhizaria</taxon>
        <taxon>Retaria</taxon>
        <taxon>Foraminifera</taxon>
        <taxon>Monothalamids</taxon>
        <taxon>Reticulomyxidae</taxon>
        <taxon>Reticulomyxa</taxon>
    </lineage>
</organism>
<reference evidence="2 3" key="1">
    <citation type="journal article" date="2013" name="Curr. Biol.">
        <title>The Genome of the Foraminiferan Reticulomyxa filosa.</title>
        <authorList>
            <person name="Glockner G."/>
            <person name="Hulsmann N."/>
            <person name="Schleicher M."/>
            <person name="Noegel A.A."/>
            <person name="Eichinger L."/>
            <person name="Gallinger C."/>
            <person name="Pawlowski J."/>
            <person name="Sierra R."/>
            <person name="Euteneuer U."/>
            <person name="Pillet L."/>
            <person name="Moustafa A."/>
            <person name="Platzer M."/>
            <person name="Groth M."/>
            <person name="Szafranski K."/>
            <person name="Schliwa M."/>
        </authorList>
    </citation>
    <scope>NUCLEOTIDE SEQUENCE [LARGE SCALE GENOMIC DNA]</scope>
</reference>
<feature type="compositionally biased region" description="Basic and acidic residues" evidence="1">
    <location>
        <begin position="136"/>
        <end position="150"/>
    </location>
</feature>